<feature type="transmembrane region" description="Helical" evidence="1">
    <location>
        <begin position="93"/>
        <end position="114"/>
    </location>
</feature>
<protein>
    <submittedName>
        <fullName evidence="3">M56 family metallopeptidase</fullName>
    </submittedName>
</protein>
<dbReference type="Proteomes" id="UP001151478">
    <property type="component" value="Unassembled WGS sequence"/>
</dbReference>
<feature type="transmembrane region" description="Helical" evidence="1">
    <location>
        <begin position="34"/>
        <end position="54"/>
    </location>
</feature>
<dbReference type="InterPro" id="IPR052173">
    <property type="entry name" value="Beta-lactam_resp_regulator"/>
</dbReference>
<dbReference type="EMBL" id="JAOSLC020000002">
    <property type="protein sequence ID" value="MDD7913541.1"/>
    <property type="molecule type" value="Genomic_DNA"/>
</dbReference>
<dbReference type="PANTHER" id="PTHR34978">
    <property type="entry name" value="POSSIBLE SENSOR-TRANSDUCER PROTEIN BLAR"/>
    <property type="match status" value="1"/>
</dbReference>
<organism evidence="3 4">
    <name type="scientific">Polaribacter ponticola</name>
    <dbReference type="NCBI Taxonomy" id="2978475"/>
    <lineage>
        <taxon>Bacteria</taxon>
        <taxon>Pseudomonadati</taxon>
        <taxon>Bacteroidota</taxon>
        <taxon>Flavobacteriia</taxon>
        <taxon>Flavobacteriales</taxon>
        <taxon>Flavobacteriaceae</taxon>
    </lineage>
</organism>
<feature type="transmembrane region" description="Helical" evidence="1">
    <location>
        <begin position="6"/>
        <end position="22"/>
    </location>
</feature>
<feature type="domain" description="Peptidase M56" evidence="2">
    <location>
        <begin position="25"/>
        <end position="257"/>
    </location>
</feature>
<proteinExistence type="predicted"/>
<evidence type="ECO:0000313" key="4">
    <source>
        <dbReference type="Proteomes" id="UP001151478"/>
    </source>
</evidence>
<evidence type="ECO:0000259" key="2">
    <source>
        <dbReference type="Pfam" id="PF05569"/>
    </source>
</evidence>
<dbReference type="Pfam" id="PF05569">
    <property type="entry name" value="Peptidase_M56"/>
    <property type="match status" value="1"/>
</dbReference>
<keyword evidence="1" id="KW-0472">Membrane</keyword>
<evidence type="ECO:0000313" key="3">
    <source>
        <dbReference type="EMBL" id="MDD7913541.1"/>
    </source>
</evidence>
<name>A0ABT5S613_9FLAO</name>
<reference evidence="3" key="1">
    <citation type="submission" date="2023-02" db="EMBL/GenBank/DDBJ databases">
        <title>Polaribacter ponticola sp. nov., isolated from seawater.</title>
        <authorList>
            <person name="Baek J.H."/>
            <person name="Kim J.M."/>
            <person name="Choi D.G."/>
            <person name="Jeon C.O."/>
        </authorList>
    </citation>
    <scope>NUCLEOTIDE SEQUENCE</scope>
    <source>
        <strain evidence="3">MSW5</strain>
    </source>
</reference>
<dbReference type="CDD" id="cd07341">
    <property type="entry name" value="M56_BlaR1_MecR1_like"/>
    <property type="match status" value="1"/>
</dbReference>
<keyword evidence="1" id="KW-1133">Transmembrane helix</keyword>
<dbReference type="RefSeq" id="WP_274270183.1">
    <property type="nucleotide sequence ID" value="NZ_JAOSLC020000002.1"/>
</dbReference>
<evidence type="ECO:0000256" key="1">
    <source>
        <dbReference type="SAM" id="Phobius"/>
    </source>
</evidence>
<comment type="caution">
    <text evidence="3">The sequence shown here is derived from an EMBL/GenBank/DDBJ whole genome shotgun (WGS) entry which is preliminary data.</text>
</comment>
<gene>
    <name evidence="3" type="ORF">N5A56_003515</name>
</gene>
<keyword evidence="4" id="KW-1185">Reference proteome</keyword>
<dbReference type="InterPro" id="IPR008756">
    <property type="entry name" value="Peptidase_M56"/>
</dbReference>
<accession>A0ABT5S613</accession>
<sequence length="341" mass="40438">MITYLLKSTACLALLLFFYHLVLEKEKMHSFNRFYLLVGVIASFLIPLATITTYEKIQVEPITNEVAQTFSNPIFTDNSVNIIQENPINYTQIAIYIYSFISLVLLFRFGFNLFKIIRKTRTYKTIGHQKAKLVLVDDKILPHTFWNYIFINKDDYENKKIEQELFTHELTHVTQKHTLDVLLIEFLQAIFWINPLFIFIKKAIQLNHEFLADDTVINQYKNTFQYQHLLLNKATWNNEYYLASNLNYSLTKKRLTMMTTQSSPTKILLKKLAVIPLLAGFIFLFAERVEAQEKQEIKEEPIEEIVEDVSFKKEDFYKSEIYKEYFYQNIFITSKDKNGKK</sequence>
<dbReference type="PANTHER" id="PTHR34978:SF3">
    <property type="entry name" value="SLR0241 PROTEIN"/>
    <property type="match status" value="1"/>
</dbReference>
<keyword evidence="1" id="KW-0812">Transmembrane</keyword>